<evidence type="ECO:0000313" key="8">
    <source>
        <dbReference type="EMBL" id="TBL70089.1"/>
    </source>
</evidence>
<evidence type="ECO:0000256" key="5">
    <source>
        <dbReference type="ARBA" id="ARBA00023136"/>
    </source>
</evidence>
<evidence type="ECO:0000256" key="6">
    <source>
        <dbReference type="SAM" id="Phobius"/>
    </source>
</evidence>
<dbReference type="Pfam" id="PF06580">
    <property type="entry name" value="His_kinase"/>
    <property type="match status" value="1"/>
</dbReference>
<comment type="caution">
    <text evidence="8">The sequence shown here is derived from an EMBL/GenBank/DDBJ whole genome shotgun (WGS) entry which is preliminary data.</text>
</comment>
<dbReference type="OrthoDB" id="2499756at2"/>
<dbReference type="GO" id="GO:0005886">
    <property type="term" value="C:plasma membrane"/>
    <property type="evidence" value="ECO:0007669"/>
    <property type="project" value="UniProtKB-SubCell"/>
</dbReference>
<keyword evidence="9" id="KW-1185">Reference proteome</keyword>
<sequence length="598" mass="68030">MKNVFKKYPIDSLLYGGFSIFIILLLIVVISLSYTLSSQEMVRMTSFYQQRILDELYNKIEIQMRSIEQVSLAASRNPVLSEYKDAPDDVYIGYRKNEEMESFLASITYATPIIQSIEMYTKTAPQSKPQSPVVFMDEEKAKQEDWYPLVDNSDFTWISEHMIKSYQGEQNVISFARKVYSVNGDYLGILVLNVKASSIQNSVRGEAAGANRVLLDSGGRVITSVGDPKSKNMVKTYMPEMIAESGYMKSNPDESGERIGHSTRHLIVWAKHFNVNWSLVELTPWDQVTGGSVRTAMILSLVGLSAIVVSIFFTLLLSKQFIRPIRMLLHEMGRYTANVYKVNLPEDYRNEFGVLFSGYRKLMDRIQSLYVSLEEQYMQQKRTEIKALQAMINPHFLYNTLDQLNWMAITAGQDKLSVILELMGKMFRIGLSNGESLIRIEEEFTHAGCYMEIQQLRWEEGLAVHIDVPDNIKHYYIPKMTLQPFIENAIIHGFNERMRGRIEITAMEDGQDMFIVIKDDGAGLKNGWADGPSRNTGGYGIRNVRERFDAFFGDDYTIHIANNDNGCGASVTIRFPLLASGSMESLNRRVQAAYAGTT</sequence>
<evidence type="ECO:0000259" key="7">
    <source>
        <dbReference type="PROSITE" id="PS50885"/>
    </source>
</evidence>
<keyword evidence="3" id="KW-0597">Phosphoprotein</keyword>
<dbReference type="PANTHER" id="PTHR34220:SF7">
    <property type="entry name" value="SENSOR HISTIDINE KINASE YPDA"/>
    <property type="match status" value="1"/>
</dbReference>
<dbReference type="EMBL" id="SIRE01000034">
    <property type="protein sequence ID" value="TBL70089.1"/>
    <property type="molecule type" value="Genomic_DNA"/>
</dbReference>
<dbReference type="AlphaFoldDB" id="A0A4Q9DEN9"/>
<dbReference type="Gene3D" id="3.30.565.10">
    <property type="entry name" value="Histidine kinase-like ATPase, C-terminal domain"/>
    <property type="match status" value="1"/>
</dbReference>
<dbReference type="PROSITE" id="PS50885">
    <property type="entry name" value="HAMP"/>
    <property type="match status" value="1"/>
</dbReference>
<reference evidence="8 9" key="1">
    <citation type="submission" date="2019-02" db="EMBL/GenBank/DDBJ databases">
        <title>Paenibacillus sp. nov., isolated from surface-sterilized tissue of Thalictrum simplex L.</title>
        <authorList>
            <person name="Tuo L."/>
        </authorList>
    </citation>
    <scope>NUCLEOTIDE SEQUENCE [LARGE SCALE GENOMIC DNA]</scope>
    <source>
        <strain evidence="8 9">N2SHLJ1</strain>
    </source>
</reference>
<name>A0A4Q9DEN9_9BACL</name>
<feature type="transmembrane region" description="Helical" evidence="6">
    <location>
        <begin position="12"/>
        <end position="36"/>
    </location>
</feature>
<keyword evidence="2" id="KW-1003">Cell membrane</keyword>
<keyword evidence="6" id="KW-0812">Transmembrane</keyword>
<comment type="subcellular location">
    <subcellularLocation>
        <location evidence="1">Cell membrane</location>
        <topology evidence="1">Multi-pass membrane protein</topology>
    </subcellularLocation>
</comment>
<keyword evidence="8" id="KW-0418">Kinase</keyword>
<dbReference type="Gene3D" id="6.10.340.10">
    <property type="match status" value="1"/>
</dbReference>
<keyword evidence="4" id="KW-0808">Transferase</keyword>
<dbReference type="InterPro" id="IPR003660">
    <property type="entry name" value="HAMP_dom"/>
</dbReference>
<keyword evidence="5 6" id="KW-0472">Membrane</keyword>
<dbReference type="PANTHER" id="PTHR34220">
    <property type="entry name" value="SENSOR HISTIDINE KINASE YPDA"/>
    <property type="match status" value="1"/>
</dbReference>
<dbReference type="Proteomes" id="UP000293142">
    <property type="component" value="Unassembled WGS sequence"/>
</dbReference>
<dbReference type="SUPFAM" id="SSF55874">
    <property type="entry name" value="ATPase domain of HSP90 chaperone/DNA topoisomerase II/histidine kinase"/>
    <property type="match status" value="1"/>
</dbReference>
<evidence type="ECO:0000256" key="4">
    <source>
        <dbReference type="ARBA" id="ARBA00022679"/>
    </source>
</evidence>
<evidence type="ECO:0000256" key="1">
    <source>
        <dbReference type="ARBA" id="ARBA00004651"/>
    </source>
</evidence>
<feature type="domain" description="HAMP" evidence="7">
    <location>
        <begin position="319"/>
        <end position="371"/>
    </location>
</feature>
<accession>A0A4Q9DEN9</accession>
<evidence type="ECO:0000313" key="9">
    <source>
        <dbReference type="Proteomes" id="UP000293142"/>
    </source>
</evidence>
<feature type="transmembrane region" description="Helical" evidence="6">
    <location>
        <begin position="296"/>
        <end position="317"/>
    </location>
</feature>
<keyword evidence="6" id="KW-1133">Transmembrane helix</keyword>
<dbReference type="InterPro" id="IPR050640">
    <property type="entry name" value="Bact_2-comp_sensor_kinase"/>
</dbReference>
<dbReference type="InterPro" id="IPR036890">
    <property type="entry name" value="HATPase_C_sf"/>
</dbReference>
<evidence type="ECO:0000256" key="2">
    <source>
        <dbReference type="ARBA" id="ARBA00022475"/>
    </source>
</evidence>
<organism evidence="8 9">
    <name type="scientific">Paenibacillus thalictri</name>
    <dbReference type="NCBI Taxonomy" id="2527873"/>
    <lineage>
        <taxon>Bacteria</taxon>
        <taxon>Bacillati</taxon>
        <taxon>Bacillota</taxon>
        <taxon>Bacilli</taxon>
        <taxon>Bacillales</taxon>
        <taxon>Paenibacillaceae</taxon>
        <taxon>Paenibacillus</taxon>
    </lineage>
</organism>
<dbReference type="GO" id="GO:0000155">
    <property type="term" value="F:phosphorelay sensor kinase activity"/>
    <property type="evidence" value="ECO:0007669"/>
    <property type="project" value="InterPro"/>
</dbReference>
<dbReference type="RefSeq" id="WP_131018113.1">
    <property type="nucleotide sequence ID" value="NZ_SIRE01000034.1"/>
</dbReference>
<gene>
    <name evidence="8" type="ORF">EYB31_34325</name>
</gene>
<dbReference type="InterPro" id="IPR010559">
    <property type="entry name" value="Sig_transdc_His_kin_internal"/>
</dbReference>
<protein>
    <submittedName>
        <fullName evidence="8">Sensor histidine kinase</fullName>
    </submittedName>
</protein>
<proteinExistence type="predicted"/>
<evidence type="ECO:0000256" key="3">
    <source>
        <dbReference type="ARBA" id="ARBA00022553"/>
    </source>
</evidence>